<sequence>MTIHHKGFSLRVKLRTPMTVAILADEQLLQELKSKGLPDGIDMIFADSMRALTIAEADVYIDLLFELDAERTAHLKKLLPKPVIVNAVSWPTKKLGADFIRINAWPGLLQRSITEIALPVSMTEADIQPIFSSLHWKYVVAPDIPGMITARVLATIINEAYHTLGAQVSTRQEIDIAMKLGTSYPYGPFEWSAKIGLTRIHELLTELSHDDKRYMPAPLLVDEASS</sequence>
<dbReference type="AlphaFoldDB" id="A0A4S8I0S2"/>
<dbReference type="InterPro" id="IPR008927">
    <property type="entry name" value="6-PGluconate_DH-like_C_sf"/>
</dbReference>
<organism evidence="2 3">
    <name type="scientific">Niastella caeni</name>
    <dbReference type="NCBI Taxonomy" id="2569763"/>
    <lineage>
        <taxon>Bacteria</taxon>
        <taxon>Pseudomonadati</taxon>
        <taxon>Bacteroidota</taxon>
        <taxon>Chitinophagia</taxon>
        <taxon>Chitinophagales</taxon>
        <taxon>Chitinophagaceae</taxon>
        <taxon>Niastella</taxon>
    </lineage>
</organism>
<dbReference type="Pfam" id="PF00725">
    <property type="entry name" value="3HCDH"/>
    <property type="match status" value="1"/>
</dbReference>
<reference evidence="2 3" key="1">
    <citation type="submission" date="2019-04" db="EMBL/GenBank/DDBJ databases">
        <title>Niastella caeni sp. nov., isolated from activated sludge.</title>
        <authorList>
            <person name="Sheng M."/>
        </authorList>
    </citation>
    <scope>NUCLEOTIDE SEQUENCE [LARGE SCALE GENOMIC DNA]</scope>
    <source>
        <strain evidence="2 3">HX-2-15</strain>
    </source>
</reference>
<dbReference type="GO" id="GO:0006631">
    <property type="term" value="P:fatty acid metabolic process"/>
    <property type="evidence" value="ECO:0007669"/>
    <property type="project" value="InterPro"/>
</dbReference>
<protein>
    <recommendedName>
        <fullName evidence="1">3-hydroxyacyl-CoA dehydrogenase C-terminal domain-containing protein</fullName>
    </recommendedName>
</protein>
<dbReference type="Proteomes" id="UP000306918">
    <property type="component" value="Unassembled WGS sequence"/>
</dbReference>
<dbReference type="RefSeq" id="WP_136576096.1">
    <property type="nucleotide sequence ID" value="NZ_STFF01000001.1"/>
</dbReference>
<evidence type="ECO:0000313" key="2">
    <source>
        <dbReference type="EMBL" id="THU41607.1"/>
    </source>
</evidence>
<feature type="domain" description="3-hydroxyacyl-CoA dehydrogenase C-terminal" evidence="1">
    <location>
        <begin position="146"/>
        <end position="220"/>
    </location>
</feature>
<keyword evidence="3" id="KW-1185">Reference proteome</keyword>
<name>A0A4S8I0S2_9BACT</name>
<accession>A0A4S8I0S2</accession>
<gene>
    <name evidence="2" type="ORF">FAM09_05785</name>
</gene>
<dbReference type="EMBL" id="STFF01000001">
    <property type="protein sequence ID" value="THU41607.1"/>
    <property type="molecule type" value="Genomic_DNA"/>
</dbReference>
<dbReference type="Gene3D" id="1.10.1040.10">
    <property type="entry name" value="N-(1-d-carboxylethyl)-l-norvaline Dehydrogenase, domain 2"/>
    <property type="match status" value="1"/>
</dbReference>
<comment type="caution">
    <text evidence="2">The sequence shown here is derived from an EMBL/GenBank/DDBJ whole genome shotgun (WGS) entry which is preliminary data.</text>
</comment>
<dbReference type="InterPro" id="IPR013328">
    <property type="entry name" value="6PGD_dom2"/>
</dbReference>
<evidence type="ECO:0000313" key="3">
    <source>
        <dbReference type="Proteomes" id="UP000306918"/>
    </source>
</evidence>
<dbReference type="GO" id="GO:0016616">
    <property type="term" value="F:oxidoreductase activity, acting on the CH-OH group of donors, NAD or NADP as acceptor"/>
    <property type="evidence" value="ECO:0007669"/>
    <property type="project" value="InterPro"/>
</dbReference>
<proteinExistence type="predicted"/>
<dbReference type="OrthoDB" id="2986269at2"/>
<evidence type="ECO:0000259" key="1">
    <source>
        <dbReference type="Pfam" id="PF00725"/>
    </source>
</evidence>
<dbReference type="SUPFAM" id="SSF48179">
    <property type="entry name" value="6-phosphogluconate dehydrogenase C-terminal domain-like"/>
    <property type="match status" value="1"/>
</dbReference>
<dbReference type="PANTHER" id="PTHR48075">
    <property type="entry name" value="3-HYDROXYACYL-COA DEHYDROGENASE FAMILY PROTEIN"/>
    <property type="match status" value="1"/>
</dbReference>
<dbReference type="InterPro" id="IPR006108">
    <property type="entry name" value="3HC_DH_C"/>
</dbReference>
<dbReference type="PANTHER" id="PTHR48075:SF5">
    <property type="entry name" value="3-HYDROXYBUTYRYL-COA DEHYDROGENASE"/>
    <property type="match status" value="1"/>
</dbReference>